<proteinExistence type="predicted"/>
<dbReference type="AlphaFoldDB" id="A0AAW7M4H4"/>
<name>A0AAW7M4H4_9MICO</name>
<reference evidence="1" key="1">
    <citation type="submission" date="2023-06" db="EMBL/GenBank/DDBJ databases">
        <title>Sysu t00039.</title>
        <authorList>
            <person name="Gao L."/>
            <person name="Fang B.-Z."/>
            <person name="Li W.-J."/>
        </authorList>
    </citation>
    <scope>NUCLEOTIDE SEQUENCE</scope>
    <source>
        <strain evidence="1">SYSU T00039</strain>
    </source>
</reference>
<dbReference type="Proteomes" id="UP001172737">
    <property type="component" value="Unassembled WGS sequence"/>
</dbReference>
<organism evidence="1 2">
    <name type="scientific">Demequina lignilytica</name>
    <dbReference type="NCBI Taxonomy" id="3051663"/>
    <lineage>
        <taxon>Bacteria</taxon>
        <taxon>Bacillati</taxon>
        <taxon>Actinomycetota</taxon>
        <taxon>Actinomycetes</taxon>
        <taxon>Micrococcales</taxon>
        <taxon>Demequinaceae</taxon>
        <taxon>Demequina</taxon>
    </lineage>
</organism>
<evidence type="ECO:0000313" key="1">
    <source>
        <dbReference type="EMBL" id="MDN4486586.1"/>
    </source>
</evidence>
<dbReference type="RefSeq" id="WP_301144169.1">
    <property type="nucleotide sequence ID" value="NZ_JAUHPX010000001.1"/>
</dbReference>
<comment type="caution">
    <text evidence="1">The sequence shown here is derived from an EMBL/GenBank/DDBJ whole genome shotgun (WGS) entry which is preliminary data.</text>
</comment>
<keyword evidence="2" id="KW-1185">Reference proteome</keyword>
<protein>
    <submittedName>
        <fullName evidence="1">Uncharacterized protein</fullName>
    </submittedName>
</protein>
<gene>
    <name evidence="1" type="ORF">QQX10_00225</name>
</gene>
<sequence length="76" mass="8433">MDDVTEAGHLARWQGSHYVVSGPTGMEIGMLEPTDGAWEWVEFATEYDREVDLGARLYDSPGDALHAMLEHGGWLV</sequence>
<evidence type="ECO:0000313" key="2">
    <source>
        <dbReference type="Proteomes" id="UP001172737"/>
    </source>
</evidence>
<accession>A0AAW7M4H4</accession>
<dbReference type="EMBL" id="JAUHPX010000001">
    <property type="protein sequence ID" value="MDN4486586.1"/>
    <property type="molecule type" value="Genomic_DNA"/>
</dbReference>